<dbReference type="CDD" id="cd00191">
    <property type="entry name" value="TY"/>
    <property type="match status" value="1"/>
</dbReference>
<dbReference type="Pfam" id="PF07645">
    <property type="entry name" value="EGF_CA"/>
    <property type="match status" value="1"/>
</dbReference>
<dbReference type="PROSITE" id="PS50026">
    <property type="entry name" value="EGF_3"/>
    <property type="match status" value="1"/>
</dbReference>
<feature type="domain" description="EGF-like" evidence="4">
    <location>
        <begin position="10"/>
        <end position="50"/>
    </location>
</feature>
<dbReference type="SUPFAM" id="SSF57196">
    <property type="entry name" value="EGF/Laminin"/>
    <property type="match status" value="1"/>
</dbReference>
<dbReference type="InterPro" id="IPR000742">
    <property type="entry name" value="EGF"/>
</dbReference>
<comment type="caution">
    <text evidence="3">Lacks conserved residue(s) required for the propagation of feature annotation.</text>
</comment>
<keyword evidence="2" id="KW-1015">Disulfide bond</keyword>
<evidence type="ECO:0000256" key="1">
    <source>
        <dbReference type="ARBA" id="ARBA00022536"/>
    </source>
</evidence>
<evidence type="ECO:0000313" key="6">
    <source>
        <dbReference type="Ensembl" id="ENSCSAVP00000010192.1"/>
    </source>
</evidence>
<evidence type="ECO:0000256" key="3">
    <source>
        <dbReference type="PROSITE-ProRule" id="PRU00076"/>
    </source>
</evidence>
<reference evidence="6" key="2">
    <citation type="submission" date="2025-08" db="UniProtKB">
        <authorList>
            <consortium name="Ensembl"/>
        </authorList>
    </citation>
    <scope>IDENTIFICATION</scope>
</reference>
<evidence type="ECO:0000256" key="2">
    <source>
        <dbReference type="ARBA" id="ARBA00023157"/>
    </source>
</evidence>
<dbReference type="SMART" id="SM00179">
    <property type="entry name" value="EGF_CA"/>
    <property type="match status" value="1"/>
</dbReference>
<dbReference type="PROSITE" id="PS51162">
    <property type="entry name" value="THYROGLOBULIN_1_2"/>
    <property type="match status" value="1"/>
</dbReference>
<dbReference type="InterPro" id="IPR036857">
    <property type="entry name" value="Thyroglobulin_1_sf"/>
</dbReference>
<reference evidence="7" key="1">
    <citation type="submission" date="2003-08" db="EMBL/GenBank/DDBJ databases">
        <authorList>
            <person name="Birren B."/>
            <person name="Nusbaum C."/>
            <person name="Abebe A."/>
            <person name="Abouelleil A."/>
            <person name="Adekoya E."/>
            <person name="Ait-zahra M."/>
            <person name="Allen N."/>
            <person name="Allen T."/>
            <person name="An P."/>
            <person name="Anderson M."/>
            <person name="Anderson S."/>
            <person name="Arachchi H."/>
            <person name="Armbruster J."/>
            <person name="Bachantsang P."/>
            <person name="Baldwin J."/>
            <person name="Barry A."/>
            <person name="Bayul T."/>
            <person name="Blitshsteyn B."/>
            <person name="Bloom T."/>
            <person name="Blye J."/>
            <person name="Boguslavskiy L."/>
            <person name="Borowsky M."/>
            <person name="Boukhgalter B."/>
            <person name="Brunache A."/>
            <person name="Butler J."/>
            <person name="Calixte N."/>
            <person name="Calvo S."/>
            <person name="Camarata J."/>
            <person name="Campo K."/>
            <person name="Chang J."/>
            <person name="Cheshatsang Y."/>
            <person name="Citroen M."/>
            <person name="Collymore A."/>
            <person name="Considine T."/>
            <person name="Cook A."/>
            <person name="Cooke P."/>
            <person name="Corum B."/>
            <person name="Cuomo C."/>
            <person name="David R."/>
            <person name="Dawoe T."/>
            <person name="Degray S."/>
            <person name="Dodge S."/>
            <person name="Dooley K."/>
            <person name="Dorje P."/>
            <person name="Dorjee K."/>
            <person name="Dorris L."/>
            <person name="Duffey N."/>
            <person name="Dupes A."/>
            <person name="Elkins T."/>
            <person name="Engels R."/>
            <person name="Erickson J."/>
            <person name="Farina A."/>
            <person name="Faro S."/>
            <person name="Ferreira P."/>
            <person name="Fischer H."/>
            <person name="Fitzgerald M."/>
            <person name="Foley K."/>
            <person name="Gage D."/>
            <person name="Galagan J."/>
            <person name="Gearin G."/>
            <person name="Gnerre S."/>
            <person name="Gnirke A."/>
            <person name="Goyette A."/>
            <person name="Graham J."/>
            <person name="Grandbois E."/>
            <person name="Gyaltsen K."/>
            <person name="Hafez N."/>
            <person name="Hagopian D."/>
            <person name="Hagos B."/>
            <person name="Hall J."/>
            <person name="Hatcher B."/>
            <person name="Heller A."/>
            <person name="Higgins H."/>
            <person name="Honan T."/>
            <person name="Horn A."/>
            <person name="Houde N."/>
            <person name="Hughes L."/>
            <person name="Hulme W."/>
            <person name="Husby E."/>
            <person name="Iliev I."/>
            <person name="Jaffe D."/>
            <person name="Jones C."/>
            <person name="Kamal M."/>
            <person name="Kamat A."/>
            <person name="Kamvysselis M."/>
            <person name="Karlsson E."/>
            <person name="Kells C."/>
            <person name="Kieu A."/>
            <person name="Kisner P."/>
            <person name="Kodira C."/>
            <person name="Kulbokas E."/>
            <person name="Labutti K."/>
            <person name="Lama D."/>
            <person name="Landers T."/>
            <person name="Leger J."/>
            <person name="Levine S."/>
            <person name="Lewis D."/>
            <person name="Lewis T."/>
            <person name="Lindblad-toh K."/>
            <person name="Liu X."/>
            <person name="Lokyitsang T."/>
            <person name="Lokyitsang Y."/>
            <person name="Lucien O."/>
            <person name="Lui A."/>
            <person name="Ma L.J."/>
            <person name="Mabbitt R."/>
            <person name="Macdonald J."/>
            <person name="Maclean C."/>
            <person name="Major J."/>
            <person name="Manning J."/>
            <person name="Marabella R."/>
            <person name="Maru K."/>
            <person name="Matthews C."/>
            <person name="Mauceli E."/>
            <person name="Mccarthy M."/>
            <person name="Mcdonough S."/>
            <person name="Mcghee T."/>
            <person name="Meldrim J."/>
            <person name="Meneus L."/>
            <person name="Mesirov J."/>
            <person name="Mihalev A."/>
            <person name="Mihova T."/>
            <person name="Mikkelsen T."/>
            <person name="Mlenga V."/>
            <person name="Moru K."/>
            <person name="Mozes J."/>
            <person name="Mulrain L."/>
            <person name="Munson G."/>
            <person name="Naylor J."/>
            <person name="Newes C."/>
            <person name="Nguyen C."/>
            <person name="Nguyen N."/>
            <person name="Nguyen T."/>
            <person name="Nicol R."/>
            <person name="Nielsen C."/>
            <person name="Nizzari M."/>
            <person name="Norbu C."/>
            <person name="Norbu N."/>
            <person name="O'donnell P."/>
            <person name="Okoawo O."/>
            <person name="O'leary S."/>
            <person name="Omotosho B."/>
            <person name="O'neill K."/>
            <person name="Osman S."/>
            <person name="Parker S."/>
            <person name="Perrin D."/>
            <person name="Phunkhang P."/>
            <person name="Piqani B."/>
            <person name="Purcell S."/>
            <person name="Rachupka T."/>
            <person name="Ramasamy U."/>
            <person name="Rameau R."/>
            <person name="Ray V."/>
            <person name="Raymond C."/>
            <person name="Retta R."/>
            <person name="Richardson S."/>
            <person name="Rise C."/>
            <person name="Rodriguez J."/>
            <person name="Rogers J."/>
            <person name="Rogov P."/>
            <person name="Rutman M."/>
            <person name="Schupbach R."/>
            <person name="Seaman C."/>
            <person name="Settipalli S."/>
            <person name="Sharpe T."/>
            <person name="Sheridan J."/>
            <person name="Sherpa N."/>
            <person name="Shi J."/>
            <person name="Smirnov S."/>
            <person name="Smith C."/>
            <person name="Sougnez C."/>
            <person name="Spencer B."/>
            <person name="Stalker J."/>
            <person name="Stange-thomann N."/>
            <person name="Stavropoulos S."/>
            <person name="Stetson K."/>
            <person name="Stone C."/>
            <person name="Stone S."/>
            <person name="Stubbs M."/>
            <person name="Talamas J."/>
            <person name="Tchuinga P."/>
            <person name="Tenzing P."/>
            <person name="Tesfaye S."/>
            <person name="Theodore J."/>
            <person name="Thoulutsang Y."/>
            <person name="Topham K."/>
            <person name="Towey S."/>
            <person name="Tsamla T."/>
            <person name="Tsomo N."/>
            <person name="Vallee D."/>
            <person name="Vassiliev H."/>
            <person name="Venkataraman V."/>
            <person name="Vinson J."/>
            <person name="Vo A."/>
            <person name="Wade C."/>
            <person name="Wang S."/>
            <person name="Wangchuk T."/>
            <person name="Wangdi T."/>
            <person name="Whittaker C."/>
            <person name="Wilkinson J."/>
            <person name="Wu Y."/>
            <person name="Wyman D."/>
            <person name="Yadav S."/>
            <person name="Yang S."/>
            <person name="Yang X."/>
            <person name="Yeager S."/>
            <person name="Yee E."/>
            <person name="Young G."/>
            <person name="Zainoun J."/>
            <person name="Zembeck L."/>
            <person name="Zimmer A."/>
            <person name="Zody M."/>
            <person name="Lander E."/>
        </authorList>
    </citation>
    <scope>NUCLEOTIDE SEQUENCE [LARGE SCALE GENOMIC DNA]</scope>
</reference>
<dbReference type="PROSITE" id="PS01186">
    <property type="entry name" value="EGF_2"/>
    <property type="match status" value="1"/>
</dbReference>
<dbReference type="Pfam" id="PF00086">
    <property type="entry name" value="Thyroglobulin_1"/>
    <property type="match status" value="1"/>
</dbReference>
<proteinExistence type="predicted"/>
<dbReference type="PROSITE" id="PS00010">
    <property type="entry name" value="ASX_HYDROXYL"/>
    <property type="match status" value="1"/>
</dbReference>
<dbReference type="InterPro" id="IPR018097">
    <property type="entry name" value="EGF_Ca-bd_CS"/>
</dbReference>
<evidence type="ECO:0000313" key="7">
    <source>
        <dbReference type="Proteomes" id="UP000007875"/>
    </source>
</evidence>
<name>H2YXY1_CIOSA</name>
<dbReference type="SMART" id="SM00181">
    <property type="entry name" value="EGF"/>
    <property type="match status" value="1"/>
</dbReference>
<accession>H2YXY1</accession>
<reference evidence="6" key="3">
    <citation type="submission" date="2025-09" db="UniProtKB">
        <authorList>
            <consortium name="Ensembl"/>
        </authorList>
    </citation>
    <scope>IDENTIFICATION</scope>
</reference>
<dbReference type="InterPro" id="IPR049883">
    <property type="entry name" value="NOTCH1_EGF-like"/>
</dbReference>
<keyword evidence="1 3" id="KW-0245">EGF-like domain</keyword>
<dbReference type="InterPro" id="IPR000716">
    <property type="entry name" value="Thyroglobulin_1"/>
</dbReference>
<evidence type="ECO:0008006" key="8">
    <source>
        <dbReference type="Google" id="ProtNLM"/>
    </source>
</evidence>
<dbReference type="PROSITE" id="PS01187">
    <property type="entry name" value="EGF_CA"/>
    <property type="match status" value="1"/>
</dbReference>
<dbReference type="InterPro" id="IPR000152">
    <property type="entry name" value="EGF-type_Asp/Asn_hydroxyl_site"/>
</dbReference>
<dbReference type="InterPro" id="IPR001881">
    <property type="entry name" value="EGF-like_Ca-bd_dom"/>
</dbReference>
<evidence type="ECO:0000259" key="5">
    <source>
        <dbReference type="PROSITE" id="PS51162"/>
    </source>
</evidence>
<dbReference type="AlphaFoldDB" id="H2YXY1"/>
<dbReference type="SUPFAM" id="SSF57610">
    <property type="entry name" value="Thyroglobulin type-1 domain"/>
    <property type="match status" value="1"/>
</dbReference>
<dbReference type="HOGENOM" id="CLU_1133253_0_0_1"/>
<sequence>MRVMVSNAPDIDECVTDTHDCHHNCENNVGSFDCTCDEGYHLTEDLKTCREIVNLWTASRTGCQCYWDKTRTADCACCIEGGCQCTAQNPNKCVHCGYGEDCKLDIMEEAAPCFYNRTKRSSKIMSAVLSDPMPCDLRGRYKPKQCVGPLCWCVNTMGRKIPGTERTSMQEQLDCDNLYMLNGWTKSPTGCECPFDKTRTDCACCVEGGCFCGEIDIHMCTLCGTSRNCGSLHDAYPEDLRFPTL</sequence>
<dbReference type="Proteomes" id="UP000007875">
    <property type="component" value="Unassembled WGS sequence"/>
</dbReference>
<dbReference type="GO" id="GO:0005509">
    <property type="term" value="F:calcium ion binding"/>
    <property type="evidence" value="ECO:0007669"/>
    <property type="project" value="InterPro"/>
</dbReference>
<organism evidence="6 7">
    <name type="scientific">Ciona savignyi</name>
    <name type="common">Pacific transparent sea squirt</name>
    <dbReference type="NCBI Taxonomy" id="51511"/>
    <lineage>
        <taxon>Eukaryota</taxon>
        <taxon>Metazoa</taxon>
        <taxon>Chordata</taxon>
        <taxon>Tunicata</taxon>
        <taxon>Ascidiacea</taxon>
        <taxon>Phlebobranchia</taxon>
        <taxon>Cionidae</taxon>
        <taxon>Ciona</taxon>
    </lineage>
</organism>
<evidence type="ECO:0000259" key="4">
    <source>
        <dbReference type="PROSITE" id="PS50026"/>
    </source>
</evidence>
<protein>
    <recommendedName>
        <fullName evidence="8">Thyroglobulin type-1 domain-containing protein</fullName>
    </recommendedName>
</protein>
<dbReference type="Gene3D" id="2.10.25.10">
    <property type="entry name" value="Laminin"/>
    <property type="match status" value="1"/>
</dbReference>
<keyword evidence="7" id="KW-1185">Reference proteome</keyword>
<dbReference type="GeneTree" id="ENSGT00940000164218"/>
<dbReference type="Ensembl" id="ENSCSAVT00000010316.1">
    <property type="protein sequence ID" value="ENSCSAVP00000010192.1"/>
    <property type="gene ID" value="ENSCSAVG00000006017.1"/>
</dbReference>
<feature type="domain" description="Thyroglobulin type-1" evidence="5">
    <location>
        <begin position="110"/>
        <end position="175"/>
    </location>
</feature>
<dbReference type="Gene3D" id="4.10.800.10">
    <property type="entry name" value="Thyroglobulin type-1"/>
    <property type="match status" value="1"/>
</dbReference>
<dbReference type="SMART" id="SM00211">
    <property type="entry name" value="TY"/>
    <property type="match status" value="1"/>
</dbReference>